<evidence type="ECO:0000313" key="7">
    <source>
        <dbReference type="Proteomes" id="UP000036780"/>
    </source>
</evidence>
<evidence type="ECO:0000313" key="6">
    <source>
        <dbReference type="EMBL" id="KNE19978.1"/>
    </source>
</evidence>
<dbReference type="GO" id="GO:0004527">
    <property type="term" value="F:exonuclease activity"/>
    <property type="evidence" value="ECO:0007669"/>
    <property type="project" value="UniProtKB-KW"/>
</dbReference>
<keyword evidence="6" id="KW-0269">Exonuclease</keyword>
<proteinExistence type="inferred from homology"/>
<dbReference type="PANTHER" id="PTHR32114:SF2">
    <property type="entry name" value="ABC TRANSPORTER ABCH.3"/>
    <property type="match status" value="1"/>
</dbReference>
<dbReference type="GO" id="GO:0006302">
    <property type="term" value="P:double-strand break repair"/>
    <property type="evidence" value="ECO:0007669"/>
    <property type="project" value="InterPro"/>
</dbReference>
<dbReference type="Proteomes" id="UP000036780">
    <property type="component" value="Unassembled WGS sequence"/>
</dbReference>
<name>A0A0L0QP07_VIRPA</name>
<dbReference type="GeneID" id="66870907"/>
<evidence type="ECO:0000256" key="1">
    <source>
        <dbReference type="ARBA" id="ARBA00006930"/>
    </source>
</evidence>
<comment type="similarity">
    <text evidence="1">Belongs to the SMC family. SbcC subfamily.</text>
</comment>
<keyword evidence="4" id="KW-0175">Coiled coil</keyword>
<evidence type="ECO:0000256" key="2">
    <source>
        <dbReference type="ARBA" id="ARBA00011322"/>
    </source>
</evidence>
<feature type="domain" description="Rad50/SbcC-type AAA" evidence="5">
    <location>
        <begin position="5"/>
        <end position="216"/>
    </location>
</feature>
<evidence type="ECO:0000259" key="5">
    <source>
        <dbReference type="Pfam" id="PF13476"/>
    </source>
</evidence>
<keyword evidence="6" id="KW-0540">Nuclease</keyword>
<feature type="coiled-coil region" evidence="4">
    <location>
        <begin position="594"/>
        <end position="736"/>
    </location>
</feature>
<gene>
    <name evidence="6" type="ORF">AFK71_16385</name>
</gene>
<sequence>MKPIKLTMTAFGPYKDKEVIHFDDLGDNRLFVIAGNTGAGKTTIFDAICFALYGAASGQDRESNAMLRSDFAEDHVHTAVELLFDLKCKQYRILRQLGHVKKGNKTKTGERYEFFEMTSDGEIPCVDRQIVSEINCKMEQLIGLTQDQFKQIVMLPQGEFRKLLTSQTENKEEILRRLFKTETYQAITERLKQKKLATEEAFRQADQELKQYIAQIHATLPIREEGALFQTLEQENYNMNQVLQGLQEECRYYEGKIITDKKIYEHAYHMHDKKQKEFYQATTINERFAELNQKQARLKELELQETAHSQKKGKLEQAERAQGIILLEQQRNDWLQEEENKKRHLTEAKRNKQLIDEQVNQANINFEAEEKREPKREALSKQLDKLKEYLPIVEQIDKMNRSLIDLEKQTNQASEALYSIEQSLTKKNAQMEQVDKQINQLDQLVAKLPDLQEELITMREQYRLVRDYRKLMEQQILLKNEAKQKQKTAIQMKGNYNILEQAWMDNQAVYLAAHLHDGEACPVCGSVDHPNKATQQREAVTKEQLEKARREFERLDGEYRDVLGKLKANQDDVRAKTTELEMHHIVITSAKQKEDQLAAAGKQLSAEVEQLKQQRNQLGERKRELEKLRSSCKELEAKYKEQQQRDHQLKLKLAQEETLYQERIQFVPENMRILSELKEQLSKTQSNLKKLEQAWEEVQKQQQKSKEEQMKASSEVTHAKKQLEEAIQKRDKAVTQFIQALEKEHFYSEESYQKAKMPESERLALKEELEQYDQTKSMLREQVQELKNVLTDKHQFDLTVIQTELNHWKEEYEAALDRLNKSKHYGQEAQALKQYIQQGIEKTTERERRLQRIADLYDTVRGQNNRKVSFERYLQIEYLEQIIAAGNERLKELSNGQYVFIRSDRQESHGKQSGLALDVYDAYTGQTRDVKTLSGGEKFNASLSLALGMSDVIQSFQGAISIDTMFIDEGFGTLDEEALNKAIDTLVDLQRSGRMIGIISHVQELKTIFPAVLEVSKSKDGSSRTKFIIK</sequence>
<dbReference type="Gene3D" id="3.40.50.300">
    <property type="entry name" value="P-loop containing nucleotide triphosphate hydrolases"/>
    <property type="match status" value="2"/>
</dbReference>
<dbReference type="RefSeq" id="WP_050352545.1">
    <property type="nucleotide sequence ID" value="NZ_BOSN01000001.1"/>
</dbReference>
<keyword evidence="7" id="KW-1185">Reference proteome</keyword>
<dbReference type="SUPFAM" id="SSF52540">
    <property type="entry name" value="P-loop containing nucleoside triphosphate hydrolases"/>
    <property type="match status" value="1"/>
</dbReference>
<feature type="coiled-coil region" evidence="4">
    <location>
        <begin position="284"/>
        <end position="365"/>
    </location>
</feature>
<dbReference type="InterPro" id="IPR027417">
    <property type="entry name" value="P-loop_NTPase"/>
</dbReference>
<accession>A0A0L0QP07</accession>
<dbReference type="Pfam" id="PF13558">
    <property type="entry name" value="SbcC_Walker_B"/>
    <property type="match status" value="1"/>
</dbReference>
<dbReference type="InterPro" id="IPR038729">
    <property type="entry name" value="Rad50/SbcC_AAA"/>
</dbReference>
<feature type="coiled-coil region" evidence="4">
    <location>
        <begin position="531"/>
        <end position="565"/>
    </location>
</feature>
<feature type="coiled-coil region" evidence="4">
    <location>
        <begin position="396"/>
        <end position="461"/>
    </location>
</feature>
<keyword evidence="6" id="KW-0378">Hydrolase</keyword>
<dbReference type="AlphaFoldDB" id="A0A0L0QP07"/>
<reference evidence="7" key="1">
    <citation type="submission" date="2015-07" db="EMBL/GenBank/DDBJ databases">
        <title>Fjat-10053 dsm26.</title>
        <authorList>
            <person name="Liu B."/>
            <person name="Wang J."/>
            <person name="Zhu Y."/>
            <person name="Liu G."/>
            <person name="Chen Q."/>
            <person name="Chen Z."/>
            <person name="Lan J."/>
            <person name="Che J."/>
            <person name="Ge C."/>
            <person name="Shi H."/>
            <person name="Pan Z."/>
            <person name="Liu X."/>
        </authorList>
    </citation>
    <scope>NUCLEOTIDE SEQUENCE [LARGE SCALE GENOMIC DNA]</scope>
    <source>
        <strain evidence="7">DSM 26</strain>
    </source>
</reference>
<feature type="coiled-coil region" evidence="4">
    <location>
        <begin position="762"/>
        <end position="789"/>
    </location>
</feature>
<dbReference type="EMBL" id="LGTO01000007">
    <property type="protein sequence ID" value="KNE19978.1"/>
    <property type="molecule type" value="Genomic_DNA"/>
</dbReference>
<dbReference type="PANTHER" id="PTHR32114">
    <property type="entry name" value="ABC TRANSPORTER ABCH.3"/>
    <property type="match status" value="1"/>
</dbReference>
<evidence type="ECO:0000256" key="4">
    <source>
        <dbReference type="SAM" id="Coils"/>
    </source>
</evidence>
<dbReference type="Pfam" id="PF13476">
    <property type="entry name" value="AAA_23"/>
    <property type="match status" value="1"/>
</dbReference>
<protein>
    <recommendedName>
        <fullName evidence="3">Nuclease SbcCD subunit C</fullName>
    </recommendedName>
</protein>
<comment type="caution">
    <text evidence="6">The sequence shown here is derived from an EMBL/GenBank/DDBJ whole genome shotgun (WGS) entry which is preliminary data.</text>
</comment>
<dbReference type="GO" id="GO:0016887">
    <property type="term" value="F:ATP hydrolysis activity"/>
    <property type="evidence" value="ECO:0007669"/>
    <property type="project" value="InterPro"/>
</dbReference>
<evidence type="ECO:0000256" key="3">
    <source>
        <dbReference type="ARBA" id="ARBA00013368"/>
    </source>
</evidence>
<dbReference type="PATRIC" id="fig|1473.5.peg.1972"/>
<comment type="subunit">
    <text evidence="2">Heterodimer of SbcC and SbcD.</text>
</comment>
<organism evidence="6 7">
    <name type="scientific">Virgibacillus pantothenticus</name>
    <dbReference type="NCBI Taxonomy" id="1473"/>
    <lineage>
        <taxon>Bacteria</taxon>
        <taxon>Bacillati</taxon>
        <taxon>Bacillota</taxon>
        <taxon>Bacilli</taxon>
        <taxon>Bacillales</taxon>
        <taxon>Bacillaceae</taxon>
        <taxon>Virgibacillus</taxon>
    </lineage>
</organism>
<dbReference type="OrthoDB" id="9795626at2"/>